<protein>
    <submittedName>
        <fullName evidence="1">Uncharacterized protein</fullName>
    </submittedName>
</protein>
<evidence type="ECO:0000313" key="1">
    <source>
        <dbReference type="EMBL" id="CDW43698.1"/>
    </source>
</evidence>
<dbReference type="AlphaFoldDB" id="A0A0K2UZK7"/>
<proteinExistence type="predicted"/>
<feature type="non-terminal residue" evidence="1">
    <location>
        <position position="1"/>
    </location>
</feature>
<sequence>LIHNQRQIDLFYSAVIDLTDGDKPLAKRVASIVNDVCIHGNPLLIDGGLHGYKIRVADGIGPPLYLQREKKVQRIDTHTVCWPNSLVPKSDVLK</sequence>
<name>A0A0K2UZK7_LEPSM</name>
<dbReference type="EMBL" id="HACA01026337">
    <property type="protein sequence ID" value="CDW43698.1"/>
    <property type="molecule type" value="Transcribed_RNA"/>
</dbReference>
<accession>A0A0K2UZK7</accession>
<reference evidence="1" key="1">
    <citation type="submission" date="2014-05" db="EMBL/GenBank/DDBJ databases">
        <authorList>
            <person name="Chronopoulou M."/>
        </authorList>
    </citation>
    <scope>NUCLEOTIDE SEQUENCE</scope>
    <source>
        <tissue evidence="1">Whole organism</tissue>
    </source>
</reference>
<organism evidence="1">
    <name type="scientific">Lepeophtheirus salmonis</name>
    <name type="common">Salmon louse</name>
    <name type="synonym">Caligus salmonis</name>
    <dbReference type="NCBI Taxonomy" id="72036"/>
    <lineage>
        <taxon>Eukaryota</taxon>
        <taxon>Metazoa</taxon>
        <taxon>Ecdysozoa</taxon>
        <taxon>Arthropoda</taxon>
        <taxon>Crustacea</taxon>
        <taxon>Multicrustacea</taxon>
        <taxon>Hexanauplia</taxon>
        <taxon>Copepoda</taxon>
        <taxon>Siphonostomatoida</taxon>
        <taxon>Caligidae</taxon>
        <taxon>Lepeophtheirus</taxon>
    </lineage>
</organism>